<dbReference type="InterPro" id="IPR027417">
    <property type="entry name" value="P-loop_NTPase"/>
</dbReference>
<dbReference type="InterPro" id="IPR050678">
    <property type="entry name" value="DNA_Partitioning_ATPase"/>
</dbReference>
<dbReference type="EMBL" id="JAENHP010000048">
    <property type="protein sequence ID" value="MBM2623855.1"/>
    <property type="molecule type" value="Genomic_DNA"/>
</dbReference>
<reference evidence="1 2" key="1">
    <citation type="submission" date="2021-01" db="EMBL/GenBank/DDBJ databases">
        <title>Actinoplanes sp. nov. LDG1-06 isolated from lichen.</title>
        <authorList>
            <person name="Saeng-In P."/>
            <person name="Phongsopitanun W."/>
            <person name="Kanchanasin P."/>
            <person name="Yuki M."/>
            <person name="Kudo T."/>
            <person name="Ohkuma M."/>
            <person name="Tanasupawat S."/>
        </authorList>
    </citation>
    <scope>NUCLEOTIDE SEQUENCE [LARGE SCALE GENOMIC DNA]</scope>
    <source>
        <strain evidence="1 2">LDG1-06</strain>
    </source>
</reference>
<dbReference type="PANTHER" id="PTHR13696:SF99">
    <property type="entry name" value="COBYRINIC ACID AC-DIAMIDE SYNTHASE"/>
    <property type="match status" value="1"/>
</dbReference>
<protein>
    <submittedName>
        <fullName evidence="1">ParA family protein</fullName>
    </submittedName>
</protein>
<evidence type="ECO:0000313" key="2">
    <source>
        <dbReference type="Proteomes" id="UP000632138"/>
    </source>
</evidence>
<name>A0ABS2AVH3_9ACTN</name>
<comment type="caution">
    <text evidence="1">The sequence shown here is derived from an EMBL/GenBank/DDBJ whole genome shotgun (WGS) entry which is preliminary data.</text>
</comment>
<accession>A0ABS2AVH3</accession>
<dbReference type="CDD" id="cd02042">
    <property type="entry name" value="ParAB_family"/>
    <property type="match status" value="1"/>
</dbReference>
<gene>
    <name evidence="1" type="ORF">JIG36_51035</name>
</gene>
<sequence>MTQLHLWANRKGGVGKTTLGVNVAAQTNRSILGIPGTPAARLDRSPAVLVASIDKQHSVGFWVRQIEGRGAETPFDYAAIDDAGQLPALRTFGHDHAFIDSAGNLEEPLLHAALEECDDVLIPMDCTALSIEPTIDTVEIVKAAGKPFVIILNNWTPGDPSEARYFADFARGQGWPLCPAMVRHYKLHARGALEGVTVLDYKENRIARNAAADITNLCQSLGYGKAI</sequence>
<dbReference type="RefSeq" id="WP_203384206.1">
    <property type="nucleotide sequence ID" value="NZ_JAENHP010000048.1"/>
</dbReference>
<evidence type="ECO:0000313" key="1">
    <source>
        <dbReference type="EMBL" id="MBM2623855.1"/>
    </source>
</evidence>
<organism evidence="1 2">
    <name type="scientific">Paractinoplanes ovalisporus</name>
    <dbReference type="NCBI Taxonomy" id="2810368"/>
    <lineage>
        <taxon>Bacteria</taxon>
        <taxon>Bacillati</taxon>
        <taxon>Actinomycetota</taxon>
        <taxon>Actinomycetes</taxon>
        <taxon>Micromonosporales</taxon>
        <taxon>Micromonosporaceae</taxon>
        <taxon>Paractinoplanes</taxon>
    </lineage>
</organism>
<dbReference type="Proteomes" id="UP000632138">
    <property type="component" value="Unassembled WGS sequence"/>
</dbReference>
<proteinExistence type="predicted"/>
<keyword evidence="2" id="KW-1185">Reference proteome</keyword>
<dbReference type="PANTHER" id="PTHR13696">
    <property type="entry name" value="P-LOOP CONTAINING NUCLEOSIDE TRIPHOSPHATE HYDROLASE"/>
    <property type="match status" value="1"/>
</dbReference>
<dbReference type="Gene3D" id="3.40.50.300">
    <property type="entry name" value="P-loop containing nucleotide triphosphate hydrolases"/>
    <property type="match status" value="1"/>
</dbReference>
<dbReference type="SUPFAM" id="SSF52540">
    <property type="entry name" value="P-loop containing nucleoside triphosphate hydrolases"/>
    <property type="match status" value="1"/>
</dbReference>